<evidence type="ECO:0000313" key="3">
    <source>
        <dbReference type="Proteomes" id="UP000230353"/>
    </source>
</evidence>
<evidence type="ECO:0000313" key="2">
    <source>
        <dbReference type="EMBL" id="PIS13632.1"/>
    </source>
</evidence>
<name>A0A2H0WLU4_9BACT</name>
<proteinExistence type="predicted"/>
<dbReference type="EMBL" id="PEZL01000010">
    <property type="protein sequence ID" value="PIS13632.1"/>
    <property type="molecule type" value="Genomic_DNA"/>
</dbReference>
<dbReference type="InterPro" id="IPR043993">
    <property type="entry name" value="T4SS_pilin"/>
</dbReference>
<feature type="transmembrane region" description="Helical" evidence="1">
    <location>
        <begin position="37"/>
        <end position="58"/>
    </location>
</feature>
<feature type="transmembrane region" description="Helical" evidence="1">
    <location>
        <begin position="7"/>
        <end position="25"/>
    </location>
</feature>
<organism evidence="2 3">
    <name type="scientific">Candidatus Tagabacteria bacterium CG09_land_8_20_14_0_10_41_14</name>
    <dbReference type="NCBI Taxonomy" id="1975021"/>
    <lineage>
        <taxon>Bacteria</taxon>
        <taxon>Candidatus Tagaibacteriota</taxon>
    </lineage>
</organism>
<keyword evidence="1" id="KW-0472">Membrane</keyword>
<feature type="transmembrane region" description="Helical" evidence="1">
    <location>
        <begin position="70"/>
        <end position="91"/>
    </location>
</feature>
<evidence type="ECO:0000256" key="1">
    <source>
        <dbReference type="SAM" id="Phobius"/>
    </source>
</evidence>
<accession>A0A2H0WLU4</accession>
<dbReference type="AlphaFoldDB" id="A0A2H0WLU4"/>
<dbReference type="Proteomes" id="UP000230353">
    <property type="component" value="Unassembled WGS sequence"/>
</dbReference>
<dbReference type="Pfam" id="PF18895">
    <property type="entry name" value="T4SS_pilin"/>
    <property type="match status" value="1"/>
</dbReference>
<gene>
    <name evidence="2" type="ORF">COT67_00800</name>
</gene>
<keyword evidence="1" id="KW-0812">Transmembrane</keyword>
<comment type="caution">
    <text evidence="2">The sequence shown here is derived from an EMBL/GenBank/DDBJ whole genome shotgun (WGS) entry which is preliminary data.</text>
</comment>
<keyword evidence="1" id="KW-1133">Transmembrane helix</keyword>
<reference evidence="3" key="1">
    <citation type="submission" date="2017-09" db="EMBL/GenBank/DDBJ databases">
        <title>Depth-based differentiation of microbial function through sediment-hosted aquifers and enrichment of novel symbionts in the deep terrestrial subsurface.</title>
        <authorList>
            <person name="Probst A.J."/>
            <person name="Ladd B."/>
            <person name="Jarett J.K."/>
            <person name="Geller-Mcgrath D.E."/>
            <person name="Sieber C.M.K."/>
            <person name="Emerson J.B."/>
            <person name="Anantharaman K."/>
            <person name="Thomas B.C."/>
            <person name="Malmstrom R."/>
            <person name="Stieglmeier M."/>
            <person name="Klingl A."/>
            <person name="Woyke T."/>
            <person name="Ryan C.M."/>
            <person name="Banfield J.F."/>
        </authorList>
    </citation>
    <scope>NUCLEOTIDE SEQUENCE [LARGE SCALE GENOMIC DNA]</scope>
</reference>
<protein>
    <submittedName>
        <fullName evidence="2">Uncharacterized protein</fullName>
    </submittedName>
</protein>
<sequence>MKKLARVIPFALGLTPFLAIAGTLIDILGKLKELADAIVPLFMVIAVAVFLWGIIKYITAGGSPEKEKAARGFIIYGLIGIFVLVAFWGIIRIITTSFGIDPGGSQELPSIIPGKVK</sequence>